<proteinExistence type="predicted"/>
<dbReference type="EMBL" id="LFRF01000023">
    <property type="protein sequence ID" value="KND88823.1"/>
    <property type="molecule type" value="Genomic_DNA"/>
</dbReference>
<dbReference type="AlphaFoldDB" id="A0A0L0N3X4"/>
<feature type="compositionally biased region" description="Polar residues" evidence="1">
    <location>
        <begin position="1"/>
        <end position="24"/>
    </location>
</feature>
<dbReference type="Proteomes" id="UP000036947">
    <property type="component" value="Unassembled WGS sequence"/>
</dbReference>
<organism evidence="2 3">
    <name type="scientific">Tolypocladium ophioglossoides (strain CBS 100239)</name>
    <name type="common">Snaketongue truffleclub</name>
    <name type="synonym">Elaphocordyceps ophioglossoides</name>
    <dbReference type="NCBI Taxonomy" id="1163406"/>
    <lineage>
        <taxon>Eukaryota</taxon>
        <taxon>Fungi</taxon>
        <taxon>Dikarya</taxon>
        <taxon>Ascomycota</taxon>
        <taxon>Pezizomycotina</taxon>
        <taxon>Sordariomycetes</taxon>
        <taxon>Hypocreomycetidae</taxon>
        <taxon>Hypocreales</taxon>
        <taxon>Ophiocordycipitaceae</taxon>
        <taxon>Tolypocladium</taxon>
    </lineage>
</organism>
<evidence type="ECO:0000313" key="3">
    <source>
        <dbReference type="Proteomes" id="UP000036947"/>
    </source>
</evidence>
<reference evidence="2 3" key="1">
    <citation type="journal article" date="2015" name="BMC Genomics">
        <title>The genome of the truffle-parasite Tolypocladium ophioglossoides and the evolution of antifungal peptaibiotics.</title>
        <authorList>
            <person name="Quandt C.A."/>
            <person name="Bushley K.E."/>
            <person name="Spatafora J.W."/>
        </authorList>
    </citation>
    <scope>NUCLEOTIDE SEQUENCE [LARGE SCALE GENOMIC DNA]</scope>
    <source>
        <strain evidence="2 3">CBS 100239</strain>
    </source>
</reference>
<feature type="region of interest" description="Disordered" evidence="1">
    <location>
        <begin position="1"/>
        <end position="27"/>
    </location>
</feature>
<accession>A0A0L0N3X4</accession>
<gene>
    <name evidence="2" type="ORF">TOPH_06532</name>
</gene>
<protein>
    <submittedName>
        <fullName evidence="2">Uncharacterized protein</fullName>
    </submittedName>
</protein>
<comment type="caution">
    <text evidence="2">The sequence shown here is derived from an EMBL/GenBank/DDBJ whole genome shotgun (WGS) entry which is preliminary data.</text>
</comment>
<evidence type="ECO:0000313" key="2">
    <source>
        <dbReference type="EMBL" id="KND88823.1"/>
    </source>
</evidence>
<keyword evidence="3" id="KW-1185">Reference proteome</keyword>
<sequence>MWRFLSPTNRALRSRRQPGSTADTHPQRRGVALAELRLTSGRQATFPIYRSMQGFLTFSDVFLRQGVHTQSPFCTIEHLFFFWPSPRFAVGWSRALQVTTNAWVLRPARGLEGASDHVRLM</sequence>
<name>A0A0L0N3X4_TOLOC</name>
<evidence type="ECO:0000256" key="1">
    <source>
        <dbReference type="SAM" id="MobiDB-lite"/>
    </source>
</evidence>